<dbReference type="SMART" id="SM00448">
    <property type="entry name" value="REC"/>
    <property type="match status" value="1"/>
</dbReference>
<organism evidence="5 6">
    <name type="scientific">Motiliproteus coralliicola</name>
    <dbReference type="NCBI Taxonomy" id="2283196"/>
    <lineage>
        <taxon>Bacteria</taxon>
        <taxon>Pseudomonadati</taxon>
        <taxon>Pseudomonadota</taxon>
        <taxon>Gammaproteobacteria</taxon>
        <taxon>Oceanospirillales</taxon>
        <taxon>Oceanospirillaceae</taxon>
        <taxon>Motiliproteus</taxon>
    </lineage>
</organism>
<accession>A0A369WI54</accession>
<dbReference type="Gene3D" id="3.40.50.2300">
    <property type="match status" value="1"/>
</dbReference>
<dbReference type="EMBL" id="QQOH01000004">
    <property type="protein sequence ID" value="RDE19135.1"/>
    <property type="molecule type" value="Genomic_DNA"/>
</dbReference>
<dbReference type="AlphaFoldDB" id="A0A369WI54"/>
<evidence type="ECO:0000256" key="3">
    <source>
        <dbReference type="PROSITE-ProRule" id="PRU00169"/>
    </source>
</evidence>
<dbReference type="InterPro" id="IPR011006">
    <property type="entry name" value="CheY-like_superfamily"/>
</dbReference>
<dbReference type="PANTHER" id="PTHR45339:SF1">
    <property type="entry name" value="HYBRID SIGNAL TRANSDUCTION HISTIDINE KINASE J"/>
    <property type="match status" value="1"/>
</dbReference>
<dbReference type="GO" id="GO:0000160">
    <property type="term" value="P:phosphorelay signal transduction system"/>
    <property type="evidence" value="ECO:0007669"/>
    <property type="project" value="UniProtKB-KW"/>
</dbReference>
<evidence type="ECO:0000256" key="1">
    <source>
        <dbReference type="ARBA" id="ARBA00022553"/>
    </source>
</evidence>
<dbReference type="InterPro" id="IPR001789">
    <property type="entry name" value="Sig_transdc_resp-reg_receiver"/>
</dbReference>
<feature type="domain" description="Response regulatory" evidence="4">
    <location>
        <begin position="15"/>
        <end position="131"/>
    </location>
</feature>
<dbReference type="RefSeq" id="WP_114696758.1">
    <property type="nucleotide sequence ID" value="NZ_QQOH01000004.1"/>
</dbReference>
<feature type="modified residue" description="4-aspartylphosphate" evidence="3">
    <location>
        <position position="64"/>
    </location>
</feature>
<dbReference type="Pfam" id="PF00072">
    <property type="entry name" value="Response_reg"/>
    <property type="match status" value="1"/>
</dbReference>
<dbReference type="OrthoDB" id="9793549at2"/>
<dbReference type="Proteomes" id="UP000253769">
    <property type="component" value="Unassembled WGS sequence"/>
</dbReference>
<sequence>MREASASTSNDHSITILLAEDNPANVMLIRDLLSHRGYRVLVAEDGLEAIEIASKAEPQLILMDVQMPNLDGLEATRRLKLHPRLNRIPVIILTALAMDGDRDRCLASGADDYLSKPVKMQLLYSRIDHWINGHQGQPLPDDQPQ</sequence>
<keyword evidence="6" id="KW-1185">Reference proteome</keyword>
<name>A0A369WI54_9GAMM</name>
<dbReference type="PROSITE" id="PS50110">
    <property type="entry name" value="RESPONSE_REGULATORY"/>
    <property type="match status" value="1"/>
</dbReference>
<gene>
    <name evidence="5" type="ORF">DV711_16240</name>
</gene>
<proteinExistence type="predicted"/>
<protein>
    <submittedName>
        <fullName evidence="5">Response regulator</fullName>
    </submittedName>
</protein>
<evidence type="ECO:0000313" key="6">
    <source>
        <dbReference type="Proteomes" id="UP000253769"/>
    </source>
</evidence>
<keyword evidence="2" id="KW-0902">Two-component regulatory system</keyword>
<evidence type="ECO:0000256" key="2">
    <source>
        <dbReference type="ARBA" id="ARBA00023012"/>
    </source>
</evidence>
<reference evidence="5 6" key="1">
    <citation type="submission" date="2018-07" db="EMBL/GenBank/DDBJ databases">
        <title>Motiliproteus coralliicola sp. nov., a bacterium isolated from Coral.</title>
        <authorList>
            <person name="Wang G."/>
        </authorList>
    </citation>
    <scope>NUCLEOTIDE SEQUENCE [LARGE SCALE GENOMIC DNA]</scope>
    <source>
        <strain evidence="5 6">C34</strain>
    </source>
</reference>
<dbReference type="PANTHER" id="PTHR45339">
    <property type="entry name" value="HYBRID SIGNAL TRANSDUCTION HISTIDINE KINASE J"/>
    <property type="match status" value="1"/>
</dbReference>
<evidence type="ECO:0000259" key="4">
    <source>
        <dbReference type="PROSITE" id="PS50110"/>
    </source>
</evidence>
<evidence type="ECO:0000313" key="5">
    <source>
        <dbReference type="EMBL" id="RDE19135.1"/>
    </source>
</evidence>
<dbReference type="SUPFAM" id="SSF52172">
    <property type="entry name" value="CheY-like"/>
    <property type="match status" value="1"/>
</dbReference>
<keyword evidence="1 3" id="KW-0597">Phosphoprotein</keyword>
<comment type="caution">
    <text evidence="5">The sequence shown here is derived from an EMBL/GenBank/DDBJ whole genome shotgun (WGS) entry which is preliminary data.</text>
</comment>